<proteinExistence type="predicted"/>
<evidence type="ECO:0000256" key="2">
    <source>
        <dbReference type="SAM" id="Phobius"/>
    </source>
</evidence>
<feature type="domain" description="VWFA" evidence="3">
    <location>
        <begin position="419"/>
        <end position="592"/>
    </location>
</feature>
<keyword evidence="2" id="KW-1133">Transmembrane helix</keyword>
<dbReference type="Gene3D" id="3.40.50.410">
    <property type="entry name" value="von Willebrand factor, type A domain"/>
    <property type="match status" value="1"/>
</dbReference>
<dbReference type="InterPro" id="IPR036465">
    <property type="entry name" value="vWFA_dom_sf"/>
</dbReference>
<dbReference type="InterPro" id="IPR002035">
    <property type="entry name" value="VWF_A"/>
</dbReference>
<feature type="compositionally biased region" description="Polar residues" evidence="1">
    <location>
        <begin position="71"/>
        <end position="81"/>
    </location>
</feature>
<reference evidence="4 5" key="1">
    <citation type="submission" date="2017-10" db="EMBL/GenBank/DDBJ databases">
        <title>Draft genome sequences of strains TRE 1, TRE 9, TRE H and TRI 7, isolated from tamarins, belonging to four potential novel Bifidobacterium species.</title>
        <authorList>
            <person name="Mattarelli P."/>
            <person name="Modesto M."/>
            <person name="Puglisi E."/>
            <person name="Morelli L."/>
            <person name="Spezio C."/>
            <person name="Bonetti A."/>
            <person name="Sandri C."/>
        </authorList>
    </citation>
    <scope>NUCLEOTIDE SEQUENCE [LARGE SCALE GENOMIC DNA]</scope>
    <source>
        <strain evidence="5">TRE1</strain>
    </source>
</reference>
<name>A0A2M9HA92_9BIFI</name>
<evidence type="ECO:0000313" key="4">
    <source>
        <dbReference type="EMBL" id="PJM73730.1"/>
    </source>
</evidence>
<accession>A0A2M9HA92</accession>
<evidence type="ECO:0000259" key="3">
    <source>
        <dbReference type="PROSITE" id="PS50234"/>
    </source>
</evidence>
<protein>
    <recommendedName>
        <fullName evidence="3">VWFA domain-containing protein</fullName>
    </recommendedName>
</protein>
<comment type="caution">
    <text evidence="4">The sequence shown here is derived from an EMBL/GenBank/DDBJ whole genome shotgun (WGS) entry which is preliminary data.</text>
</comment>
<dbReference type="SUPFAM" id="SSF53300">
    <property type="entry name" value="vWA-like"/>
    <property type="match status" value="1"/>
</dbReference>
<dbReference type="PROSITE" id="PS50234">
    <property type="entry name" value="VWFA"/>
    <property type="match status" value="1"/>
</dbReference>
<organism evidence="4 5">
    <name type="scientific">Bifidobacterium primatium</name>
    <dbReference type="NCBI Taxonomy" id="2045438"/>
    <lineage>
        <taxon>Bacteria</taxon>
        <taxon>Bacillati</taxon>
        <taxon>Actinomycetota</taxon>
        <taxon>Actinomycetes</taxon>
        <taxon>Bifidobacteriales</taxon>
        <taxon>Bifidobacteriaceae</taxon>
        <taxon>Bifidobacterium</taxon>
    </lineage>
</organism>
<keyword evidence="2" id="KW-0812">Transmembrane</keyword>
<feature type="transmembrane region" description="Helical" evidence="2">
    <location>
        <begin position="25"/>
        <end position="43"/>
    </location>
</feature>
<dbReference type="SMART" id="SM00327">
    <property type="entry name" value="VWA"/>
    <property type="match status" value="1"/>
</dbReference>
<dbReference type="AlphaFoldDB" id="A0A2M9HA92"/>
<sequence length="597" mass="63066">MTTGDEGTRITGDEMFRAVHSSMKTWTVAAIAAVLAMVMMLAGCAGGTDSQKNGGSTSSGDTSQTDPTSSAKPTVSNNGKTETYKPADGNATATLKIASGSENKEVSAAIQRAVDGSKIGVTIDYMGSLDIMNVLKNGGKSYDAVWPASSMWISMGDTKHIVKDQQSTSTTPIVFGIAKSKAQQLGWANGDGTTKAVKTQDVIDAVKAKKLTFSMTSATQSNSGASAYLAFLTAIAGKNQALTKADLDNANVQANVHTLLSGVDRSSGSSDWLKDMVVANPDRFNAMVNYESLVIQADRALTAKGKDPLLAVYPSDGIAVSDSPLGYVDRGQNLNDAYDSFAKALKSKDAKLLFERAGRRTGLAGVLTYKNDAKVKDAFRSEWGINTGADALKTIPLPAADVINESLNVYQSSLRKPSWTVWVVDYSGSMQGDGKDGVVRGLNAALDQTQARQSHLEAGKNDVNILIPFSGDAQEPTKSTGADTTAILQRGQQTDTIGGTDIYDGLDKALQNLPKNTGDYTTAIVLMTDGVSQTGNKDAFTKQYKASGHDVPVFSIMFGQADPAQLNELAKLSNAKVFDGRSEDLASIFRQVKGFNG</sequence>
<evidence type="ECO:0000313" key="5">
    <source>
        <dbReference type="Proteomes" id="UP000229095"/>
    </source>
</evidence>
<dbReference type="Proteomes" id="UP000229095">
    <property type="component" value="Unassembled WGS sequence"/>
</dbReference>
<gene>
    <name evidence="4" type="ORF">CS006_00635</name>
</gene>
<feature type="region of interest" description="Disordered" evidence="1">
    <location>
        <begin position="48"/>
        <end position="87"/>
    </location>
</feature>
<feature type="compositionally biased region" description="Low complexity" evidence="1">
    <location>
        <begin position="54"/>
        <end position="70"/>
    </location>
</feature>
<dbReference type="CDD" id="cd00198">
    <property type="entry name" value="vWFA"/>
    <property type="match status" value="1"/>
</dbReference>
<dbReference type="Pfam" id="PF00092">
    <property type="entry name" value="VWA"/>
    <property type="match status" value="1"/>
</dbReference>
<keyword evidence="5" id="KW-1185">Reference proteome</keyword>
<evidence type="ECO:0000256" key="1">
    <source>
        <dbReference type="SAM" id="MobiDB-lite"/>
    </source>
</evidence>
<keyword evidence="2" id="KW-0472">Membrane</keyword>
<dbReference type="EMBL" id="PEBI01000001">
    <property type="protein sequence ID" value="PJM73730.1"/>
    <property type="molecule type" value="Genomic_DNA"/>
</dbReference>